<reference evidence="6" key="2">
    <citation type="journal article" date="2023" name="IMA Fungus">
        <title>Comparative genomic study of the Penicillium genus elucidates a diverse pangenome and 15 lateral gene transfer events.</title>
        <authorList>
            <person name="Petersen C."/>
            <person name="Sorensen T."/>
            <person name="Nielsen M.R."/>
            <person name="Sondergaard T.E."/>
            <person name="Sorensen J.L."/>
            <person name="Fitzpatrick D.A."/>
            <person name="Frisvad J.C."/>
            <person name="Nielsen K.L."/>
        </authorList>
    </citation>
    <scope>NUCLEOTIDE SEQUENCE</scope>
    <source>
        <strain evidence="6">IBT 34128</strain>
    </source>
</reference>
<dbReference type="AlphaFoldDB" id="A0A9W9JX12"/>
<evidence type="ECO:0000313" key="6">
    <source>
        <dbReference type="EMBL" id="KAJ5084182.1"/>
    </source>
</evidence>
<evidence type="ECO:0000313" key="7">
    <source>
        <dbReference type="Proteomes" id="UP001141434"/>
    </source>
</evidence>
<keyword evidence="1" id="KW-0479">Metal-binding</keyword>
<evidence type="ECO:0000256" key="3">
    <source>
        <dbReference type="ARBA" id="ARBA00022833"/>
    </source>
</evidence>
<dbReference type="Proteomes" id="UP001141434">
    <property type="component" value="Unassembled WGS sequence"/>
</dbReference>
<organism evidence="6 7">
    <name type="scientific">Penicillium alfredii</name>
    <dbReference type="NCBI Taxonomy" id="1506179"/>
    <lineage>
        <taxon>Eukaryota</taxon>
        <taxon>Fungi</taxon>
        <taxon>Dikarya</taxon>
        <taxon>Ascomycota</taxon>
        <taxon>Pezizomycotina</taxon>
        <taxon>Eurotiomycetes</taxon>
        <taxon>Eurotiomycetidae</taxon>
        <taxon>Eurotiales</taxon>
        <taxon>Aspergillaceae</taxon>
        <taxon>Penicillium</taxon>
    </lineage>
</organism>
<reference evidence="6" key="1">
    <citation type="submission" date="2022-11" db="EMBL/GenBank/DDBJ databases">
        <authorList>
            <person name="Petersen C."/>
        </authorList>
    </citation>
    <scope>NUCLEOTIDE SEQUENCE</scope>
    <source>
        <strain evidence="6">IBT 34128</strain>
    </source>
</reference>
<dbReference type="SUPFAM" id="SSF144232">
    <property type="entry name" value="HIT/MYND zinc finger-like"/>
    <property type="match status" value="1"/>
</dbReference>
<sequence>MASITGTLVPDFNALRRRENDAFGAPNHSTTTSPRLRAYGVRPELRNASVSSAEDIRIAEVCWMIWSCDFAQLAVCGFTPSLDKSLQRCARCKLISYCSRDCQRADWKIHKRYCEPLEPLELLACMHYVLVIFYLLSWMRTIFQFGILFSPGWVILSCLI</sequence>
<name>A0A9W9JX12_9EURO</name>
<keyword evidence="3" id="KW-0862">Zinc</keyword>
<dbReference type="OrthoDB" id="432970at2759"/>
<proteinExistence type="predicted"/>
<dbReference type="Gene3D" id="6.10.140.2220">
    <property type="match status" value="1"/>
</dbReference>
<dbReference type="GO" id="GO:0008270">
    <property type="term" value="F:zinc ion binding"/>
    <property type="evidence" value="ECO:0007669"/>
    <property type="project" value="UniProtKB-KW"/>
</dbReference>
<dbReference type="Pfam" id="PF01753">
    <property type="entry name" value="zf-MYND"/>
    <property type="match status" value="1"/>
</dbReference>
<dbReference type="GeneID" id="81398455"/>
<keyword evidence="7" id="KW-1185">Reference proteome</keyword>
<dbReference type="EMBL" id="JAPMSZ010000011">
    <property type="protein sequence ID" value="KAJ5084182.1"/>
    <property type="molecule type" value="Genomic_DNA"/>
</dbReference>
<dbReference type="RefSeq" id="XP_056507579.1">
    <property type="nucleotide sequence ID" value="XM_056659286.1"/>
</dbReference>
<gene>
    <name evidence="6" type="ORF">NUU61_008761</name>
</gene>
<evidence type="ECO:0000259" key="5">
    <source>
        <dbReference type="PROSITE" id="PS50865"/>
    </source>
</evidence>
<dbReference type="InterPro" id="IPR002893">
    <property type="entry name" value="Znf_MYND"/>
</dbReference>
<protein>
    <recommendedName>
        <fullName evidence="5">MYND-type domain-containing protein</fullName>
    </recommendedName>
</protein>
<keyword evidence="2 4" id="KW-0863">Zinc-finger</keyword>
<dbReference type="PROSITE" id="PS50865">
    <property type="entry name" value="ZF_MYND_2"/>
    <property type="match status" value="1"/>
</dbReference>
<evidence type="ECO:0000256" key="1">
    <source>
        <dbReference type="ARBA" id="ARBA00022723"/>
    </source>
</evidence>
<evidence type="ECO:0000256" key="2">
    <source>
        <dbReference type="ARBA" id="ARBA00022771"/>
    </source>
</evidence>
<comment type="caution">
    <text evidence="6">The sequence shown here is derived from an EMBL/GenBank/DDBJ whole genome shotgun (WGS) entry which is preliminary data.</text>
</comment>
<accession>A0A9W9JX12</accession>
<feature type="domain" description="MYND-type" evidence="5">
    <location>
        <begin position="73"/>
        <end position="114"/>
    </location>
</feature>
<evidence type="ECO:0000256" key="4">
    <source>
        <dbReference type="PROSITE-ProRule" id="PRU00134"/>
    </source>
</evidence>